<gene>
    <name evidence="1" type="ORF">KQX54_006352</name>
</gene>
<reference evidence="1 2" key="1">
    <citation type="journal article" date="2021" name="J. Hered.">
        <title>A chromosome-level genome assembly of the parasitoid wasp, Cotesia glomerata (Hymenoptera: Braconidae).</title>
        <authorList>
            <person name="Pinto B.J."/>
            <person name="Weis J.J."/>
            <person name="Gamble T."/>
            <person name="Ode P.J."/>
            <person name="Paul R."/>
            <person name="Zaspel J.M."/>
        </authorList>
    </citation>
    <scope>NUCLEOTIDE SEQUENCE [LARGE SCALE GENOMIC DNA]</scope>
    <source>
        <strain evidence="1">CgM1</strain>
    </source>
</reference>
<protein>
    <submittedName>
        <fullName evidence="1">Uncharacterized protein</fullName>
    </submittedName>
</protein>
<dbReference type="Pfam" id="PF11901">
    <property type="entry name" value="DM9"/>
    <property type="match status" value="1"/>
</dbReference>
<proteinExistence type="predicted"/>
<name>A0AAV7IDB8_COTGL</name>
<dbReference type="Proteomes" id="UP000826195">
    <property type="component" value="Unassembled WGS sequence"/>
</dbReference>
<evidence type="ECO:0000313" key="2">
    <source>
        <dbReference type="Proteomes" id="UP000826195"/>
    </source>
</evidence>
<organism evidence="1 2">
    <name type="scientific">Cotesia glomerata</name>
    <name type="common">Lepidopteran parasitic wasp</name>
    <name type="synonym">Apanteles glomeratus</name>
    <dbReference type="NCBI Taxonomy" id="32391"/>
    <lineage>
        <taxon>Eukaryota</taxon>
        <taxon>Metazoa</taxon>
        <taxon>Ecdysozoa</taxon>
        <taxon>Arthropoda</taxon>
        <taxon>Hexapoda</taxon>
        <taxon>Insecta</taxon>
        <taxon>Pterygota</taxon>
        <taxon>Neoptera</taxon>
        <taxon>Endopterygota</taxon>
        <taxon>Hymenoptera</taxon>
        <taxon>Apocrita</taxon>
        <taxon>Ichneumonoidea</taxon>
        <taxon>Braconidae</taxon>
        <taxon>Microgastrinae</taxon>
        <taxon>Cotesia</taxon>
    </lineage>
</organism>
<keyword evidence="2" id="KW-1185">Reference proteome</keyword>
<dbReference type="EMBL" id="JAHXZJ010001864">
    <property type="protein sequence ID" value="KAH0549128.1"/>
    <property type="molecule type" value="Genomic_DNA"/>
</dbReference>
<evidence type="ECO:0000313" key="1">
    <source>
        <dbReference type="EMBL" id="KAH0549128.1"/>
    </source>
</evidence>
<dbReference type="InterPro" id="IPR006616">
    <property type="entry name" value="DM9_repeat"/>
</dbReference>
<dbReference type="AlphaFoldDB" id="A0AAV7IDB8"/>
<sequence length="250" mass="28730">MSTWLHKLQNRIQTSIGCFSEAPPKVLHALCKSSKNCEIAFSECYERKCKCKPDYIEHENSCYGGLYSKCSKPSDCLSTSFSCESGICQYVEYAKYGKMLSSKPGVKAYWVHRNHVINATEKVFAGTYLTGRVYVCCGTKSNITIPEKVRESEKNNPRCRPSDGYFDIEYIDYDILISSDVEWRRDSSYTLDKAVYAGKTKSNKPVFIYRVKSIHHLFVGMLDPPHYKYCLVPYYDLVLKGDNFEILVHK</sequence>
<accession>A0AAV7IDB8</accession>
<comment type="caution">
    <text evidence="1">The sequence shown here is derived from an EMBL/GenBank/DDBJ whole genome shotgun (WGS) entry which is preliminary data.</text>
</comment>